<name>A0A9I9E3C1_CUCME</name>
<dbReference type="AlphaFoldDB" id="A0A9I9E3C1"/>
<proteinExistence type="predicted"/>
<accession>A0A9I9E3C1</accession>
<reference evidence="1" key="1">
    <citation type="submission" date="2023-03" db="UniProtKB">
        <authorList>
            <consortium name="EnsemblPlants"/>
        </authorList>
    </citation>
    <scope>IDENTIFICATION</scope>
</reference>
<dbReference type="EnsemblPlants" id="MELO3C028076.2.1">
    <property type="protein sequence ID" value="MELO3C028076.2.1"/>
    <property type="gene ID" value="MELO3C028076.2"/>
</dbReference>
<organism evidence="1">
    <name type="scientific">Cucumis melo</name>
    <name type="common">Muskmelon</name>
    <dbReference type="NCBI Taxonomy" id="3656"/>
    <lineage>
        <taxon>Eukaryota</taxon>
        <taxon>Viridiplantae</taxon>
        <taxon>Streptophyta</taxon>
        <taxon>Embryophyta</taxon>
        <taxon>Tracheophyta</taxon>
        <taxon>Spermatophyta</taxon>
        <taxon>Magnoliopsida</taxon>
        <taxon>eudicotyledons</taxon>
        <taxon>Gunneridae</taxon>
        <taxon>Pentapetalae</taxon>
        <taxon>rosids</taxon>
        <taxon>fabids</taxon>
        <taxon>Cucurbitales</taxon>
        <taxon>Cucurbitaceae</taxon>
        <taxon>Benincaseae</taxon>
        <taxon>Cucumis</taxon>
    </lineage>
</organism>
<sequence length="118" mass="12545">LSLSFPSAPPFAISSPCTPPPGFSSFPSVAHASVSVHVVEAIRRDLPLLRISPRLQIVPPSAVKPSSSAAVKTEPVVGLYPAAAHPRRRTPEAAVEIAVFKPTRPESRIPADPNRRQS</sequence>
<dbReference type="Gramene" id="MELO3C028076.2.1">
    <property type="protein sequence ID" value="MELO3C028076.2.1"/>
    <property type="gene ID" value="MELO3C028076.2"/>
</dbReference>
<protein>
    <submittedName>
        <fullName evidence="1">Uncharacterized protein</fullName>
    </submittedName>
</protein>
<evidence type="ECO:0000313" key="1">
    <source>
        <dbReference type="EnsemblPlants" id="MELO3C028076.2.1"/>
    </source>
</evidence>